<dbReference type="EMBL" id="FMIO01000436">
    <property type="protein sequence ID" value="SCL94073.1"/>
    <property type="molecule type" value="Genomic_DNA"/>
</dbReference>
<dbReference type="Pfam" id="PF06022">
    <property type="entry name" value="Cir_Bir_Yir"/>
    <property type="match status" value="1"/>
</dbReference>
<dbReference type="Proteomes" id="UP000195879">
    <property type="component" value="Unassembled WGS sequence"/>
</dbReference>
<dbReference type="AlphaFoldDB" id="A0A1D3LA99"/>
<proteinExistence type="predicted"/>
<sequence length="230" mass="27261">MDHKLMCKYLNIADSYFKGKNADTTKINKDPAINGFCNNGVCETNEAVKKQNSITMDHKLMCKYLNIADSYFKGKNADMKIINKDPAIKYYCYNGVCETNEAGINALVAYIFNQFKRSIENHEYNKYDEYFVMWLSDKLFKIHDESKDKDNEITLNQAYDTYLKNHKVNFNYWNFFYNIESLKESNLWYMSEFYKLLDKICKTITDYEKNREEITNLITNSTECSNQYIS</sequence>
<feature type="non-terminal residue" evidence="1">
    <location>
        <position position="230"/>
    </location>
</feature>
<dbReference type="InterPro" id="IPR006477">
    <property type="entry name" value="Yir_bir_cir"/>
</dbReference>
<evidence type="ECO:0000313" key="2">
    <source>
        <dbReference type="Proteomes" id="UP000195879"/>
    </source>
</evidence>
<reference evidence="1 2" key="1">
    <citation type="submission" date="2016-08" db="EMBL/GenBank/DDBJ databases">
        <authorList>
            <consortium name="Pathogen Informatics"/>
        </authorList>
    </citation>
    <scope>NUCLEOTIDE SEQUENCE [LARGE SCALE GENOMIC DNA]</scope>
    <source>
        <strain evidence="1 2">DK</strain>
    </source>
</reference>
<organism evidence="1 2">
    <name type="scientific">Plasmodium chabaudi adami</name>
    <dbReference type="NCBI Taxonomy" id="5826"/>
    <lineage>
        <taxon>Eukaryota</taxon>
        <taxon>Sar</taxon>
        <taxon>Alveolata</taxon>
        <taxon>Apicomplexa</taxon>
        <taxon>Aconoidasida</taxon>
        <taxon>Haemosporida</taxon>
        <taxon>Plasmodiidae</taxon>
        <taxon>Plasmodium</taxon>
        <taxon>Plasmodium (Vinckeia)</taxon>
    </lineage>
</organism>
<gene>
    <name evidence="1" type="ORF">PCHDK_000535700</name>
</gene>
<evidence type="ECO:0000313" key="1">
    <source>
        <dbReference type="EMBL" id="SCL94073.1"/>
    </source>
</evidence>
<protein>
    <submittedName>
        <fullName evidence="1">Plasmodium variant antigen protein Cir/Yir/Bir, putative</fullName>
    </submittedName>
</protein>
<accession>A0A1D3LA99</accession>
<name>A0A1D3LA99_PLACE</name>